<dbReference type="AlphaFoldDB" id="A0A0C9UKK4"/>
<dbReference type="HOGENOM" id="CLU_765408_0_0_1"/>
<dbReference type="EMBL" id="KN837189">
    <property type="protein sequence ID" value="KIJ35369.1"/>
    <property type="molecule type" value="Genomic_DNA"/>
</dbReference>
<sequence length="362" mass="40960">MSTFSSMFGDFDSLTDFNDLSFLQETHNIPIYWGRYLPIDNRRVSYPQLMELSPFQRAEICQTTTMDMLAIIMARFATMQESNSQIDFISVHENAIYGLDPNIEPIPGRTYTWTNIPTLQHKPLPLWSNINSVTLGLTAPAGMPLLLNRPTAFDANTVISFDNISERLPISGCPLPTYPFPRYISNKTIIKYGNNWLKSAASIDMQVEYTIIENVNTHLSLDDRAWQAMGLLRDDFLNLQTISRESETTAMALLASRYSLLCVIDTMTHIFTGNPYKAYETILDELVDEHPYDIPMPFTKMNTLNAIVSVLEITVDRGSACINYQKLAVLHTYIRKPSGIRKLRINANGKLLFTSSASSITV</sequence>
<keyword evidence="2" id="KW-1185">Reference proteome</keyword>
<name>A0A0C9UKK4_SPHS4</name>
<reference evidence="1 2" key="1">
    <citation type="submission" date="2014-06" db="EMBL/GenBank/DDBJ databases">
        <title>Evolutionary Origins and Diversification of the Mycorrhizal Mutualists.</title>
        <authorList>
            <consortium name="DOE Joint Genome Institute"/>
            <consortium name="Mycorrhizal Genomics Consortium"/>
            <person name="Kohler A."/>
            <person name="Kuo A."/>
            <person name="Nagy L.G."/>
            <person name="Floudas D."/>
            <person name="Copeland A."/>
            <person name="Barry K.W."/>
            <person name="Cichocki N."/>
            <person name="Veneault-Fourrey C."/>
            <person name="LaButti K."/>
            <person name="Lindquist E.A."/>
            <person name="Lipzen A."/>
            <person name="Lundell T."/>
            <person name="Morin E."/>
            <person name="Murat C."/>
            <person name="Riley R."/>
            <person name="Ohm R."/>
            <person name="Sun H."/>
            <person name="Tunlid A."/>
            <person name="Henrissat B."/>
            <person name="Grigoriev I.V."/>
            <person name="Hibbett D.S."/>
            <person name="Martin F."/>
        </authorList>
    </citation>
    <scope>NUCLEOTIDE SEQUENCE [LARGE SCALE GENOMIC DNA]</scope>
    <source>
        <strain evidence="1 2">SS14</strain>
    </source>
</reference>
<accession>A0A0C9UKK4</accession>
<protein>
    <submittedName>
        <fullName evidence="1">Uncharacterized protein</fullName>
    </submittedName>
</protein>
<proteinExistence type="predicted"/>
<dbReference type="Proteomes" id="UP000054279">
    <property type="component" value="Unassembled WGS sequence"/>
</dbReference>
<evidence type="ECO:0000313" key="1">
    <source>
        <dbReference type="EMBL" id="KIJ35369.1"/>
    </source>
</evidence>
<gene>
    <name evidence="1" type="ORF">M422DRAFT_262330</name>
</gene>
<organism evidence="1 2">
    <name type="scientific">Sphaerobolus stellatus (strain SS14)</name>
    <dbReference type="NCBI Taxonomy" id="990650"/>
    <lineage>
        <taxon>Eukaryota</taxon>
        <taxon>Fungi</taxon>
        <taxon>Dikarya</taxon>
        <taxon>Basidiomycota</taxon>
        <taxon>Agaricomycotina</taxon>
        <taxon>Agaricomycetes</taxon>
        <taxon>Phallomycetidae</taxon>
        <taxon>Geastrales</taxon>
        <taxon>Sphaerobolaceae</taxon>
        <taxon>Sphaerobolus</taxon>
    </lineage>
</organism>
<evidence type="ECO:0000313" key="2">
    <source>
        <dbReference type="Proteomes" id="UP000054279"/>
    </source>
</evidence>